<evidence type="ECO:0000313" key="3">
    <source>
        <dbReference type="Proteomes" id="UP000235945"/>
    </source>
</evidence>
<protein>
    <recommendedName>
        <fullName evidence="5">Cysteine dioxygenase</fullName>
    </recommendedName>
</protein>
<dbReference type="SUPFAM" id="SSF51182">
    <property type="entry name" value="RmlC-like cupins"/>
    <property type="match status" value="1"/>
</dbReference>
<accession>A0A2N8NZG0</accession>
<sequence length="297" mass="33299">MTEQKKDPRPGPPFYITKEQETQLRLAAEKISPSLAITQATTFDEYARQLMVPPAVMELARKAADIRFTTWEIEGIRQLLAPETAGKVPLLRQILLKKLQDDPSHPPYIRVACTGKGDYDDLAQAHGYEVTHDGDYGSPVVLEIWPAQHYSPMHSHGDTTGIVYCIAGQLDVMSYATLDWNAEKRGLVTLTPGVCAWLTKDTYAVHKVYCPLNAGPNPTYGPNGNLILNDTGDFGASFHVYLNEDELSVAVGDSHSRDAFDYIDEVTHEKKQFMTYSDLSWRVLRSVLAQNARNWDR</sequence>
<dbReference type="OrthoDB" id="7059163at2"/>
<dbReference type="Proteomes" id="UP000235945">
    <property type="component" value="Unassembled WGS sequence"/>
</dbReference>
<evidence type="ECO:0008006" key="5">
    <source>
        <dbReference type="Google" id="ProtNLM"/>
    </source>
</evidence>
<name>A0A2N8NZG0_STREU</name>
<reference evidence="2" key="2">
    <citation type="submission" date="2015-07" db="EMBL/GenBank/DDBJ databases">
        <authorList>
            <person name="Noorani M."/>
        </authorList>
    </citation>
    <scope>NUCLEOTIDE SEQUENCE [LARGE SCALE GENOMIC DNA]</scope>
    <source>
        <strain evidence="2">ATCC 27428</strain>
    </source>
</reference>
<dbReference type="InterPro" id="IPR014710">
    <property type="entry name" value="RmlC-like_jellyroll"/>
</dbReference>
<dbReference type="RefSeq" id="WP_102917192.1">
    <property type="nucleotide sequence ID" value="NZ_JACHJF010000014.1"/>
</dbReference>
<proteinExistence type="predicted"/>
<comment type="caution">
    <text evidence="2">The sequence shown here is derived from an EMBL/GenBank/DDBJ whole genome shotgun (WGS) entry which is preliminary data.</text>
</comment>
<evidence type="ECO:0000313" key="1">
    <source>
        <dbReference type="EMBL" id="MBB5120858.1"/>
    </source>
</evidence>
<reference evidence="3" key="1">
    <citation type="submission" date="2015-07" db="EMBL/GenBank/DDBJ databases">
        <authorList>
            <person name="Graham D.E."/>
            <person name="Giannone R.J."/>
            <person name="Gulvik C.A."/>
            <person name="Hettich R.L."/>
            <person name="Klingeman D.M."/>
            <person name="Mahan K.M."/>
            <person name="Parry R.J."/>
            <person name="Spain J.C."/>
        </authorList>
    </citation>
    <scope>NUCLEOTIDE SEQUENCE [LARGE SCALE GENOMIC DNA]</scope>
    <source>
        <strain evidence="3">ATCC 27428</strain>
    </source>
</reference>
<dbReference type="Proteomes" id="UP000528608">
    <property type="component" value="Unassembled WGS sequence"/>
</dbReference>
<evidence type="ECO:0000313" key="4">
    <source>
        <dbReference type="Proteomes" id="UP000528608"/>
    </source>
</evidence>
<keyword evidence="3" id="KW-1185">Reference proteome</keyword>
<dbReference type="Gene3D" id="2.60.120.10">
    <property type="entry name" value="Jelly Rolls"/>
    <property type="match status" value="1"/>
</dbReference>
<dbReference type="AlphaFoldDB" id="A0A2N8NZG0"/>
<evidence type="ECO:0000313" key="2">
    <source>
        <dbReference type="EMBL" id="PNE34150.1"/>
    </source>
</evidence>
<dbReference type="EMBL" id="LGUI01000002">
    <property type="protein sequence ID" value="PNE34150.1"/>
    <property type="molecule type" value="Genomic_DNA"/>
</dbReference>
<gene>
    <name evidence="2" type="ORF">AF335_05680</name>
    <name evidence="1" type="ORF">FHS36_004307</name>
</gene>
<reference evidence="1 4" key="3">
    <citation type="submission" date="2020-08" db="EMBL/GenBank/DDBJ databases">
        <title>Genomic Encyclopedia of Type Strains, Phase III (KMG-III): the genomes of soil and plant-associated and newly described type strains.</title>
        <authorList>
            <person name="Whitman W."/>
        </authorList>
    </citation>
    <scope>NUCLEOTIDE SEQUENCE [LARGE SCALE GENOMIC DNA]</scope>
    <source>
        <strain evidence="1 4">CECT 3259</strain>
    </source>
</reference>
<organism evidence="2 3">
    <name type="scientific">Streptomyces eurocidicus</name>
    <name type="common">Streptoverticillium eurocidicus</name>
    <dbReference type="NCBI Taxonomy" id="66423"/>
    <lineage>
        <taxon>Bacteria</taxon>
        <taxon>Bacillati</taxon>
        <taxon>Actinomycetota</taxon>
        <taxon>Actinomycetes</taxon>
        <taxon>Kitasatosporales</taxon>
        <taxon>Streptomycetaceae</taxon>
        <taxon>Streptomyces</taxon>
    </lineage>
</organism>
<dbReference type="InterPro" id="IPR011051">
    <property type="entry name" value="RmlC_Cupin_sf"/>
</dbReference>
<dbReference type="EMBL" id="JACHJF010000014">
    <property type="protein sequence ID" value="MBB5120858.1"/>
    <property type="molecule type" value="Genomic_DNA"/>
</dbReference>